<reference evidence="1" key="1">
    <citation type="submission" date="2018-05" db="EMBL/GenBank/DDBJ databases">
        <authorList>
            <person name="Lanie J.A."/>
            <person name="Ng W.-L."/>
            <person name="Kazmierczak K.M."/>
            <person name="Andrzejewski T.M."/>
            <person name="Davidsen T.M."/>
            <person name="Wayne K.J."/>
            <person name="Tettelin H."/>
            <person name="Glass J.I."/>
            <person name="Rusch D."/>
            <person name="Podicherti R."/>
            <person name="Tsui H.-C.T."/>
            <person name="Winkler M.E."/>
        </authorList>
    </citation>
    <scope>NUCLEOTIDE SEQUENCE</scope>
</reference>
<evidence type="ECO:0008006" key="2">
    <source>
        <dbReference type="Google" id="ProtNLM"/>
    </source>
</evidence>
<proteinExistence type="predicted"/>
<dbReference type="AlphaFoldDB" id="A0A383E406"/>
<sequence>RLLSLDADVAGGFNGEAVFTGTPGRPALDMEFGAQLPELGLVTMRVRGRPLGWNALAKWRTPAQDELTASLGVPPDSQGWPDWQGARLRLRSSGIELTALLNRWGELDDLAGRVQVDLSVSDLLQPKLEGVVDVEALQLALLDMQPGYRFDVGQIRFDGGSKGDLVGFSGTSTEGSGRLELGGTLNWPTTFSPELDLHLLLDDVPYRYADIFDVDDVDADLTWKQWEGGGQLA</sequence>
<accession>A0A383E406</accession>
<gene>
    <name evidence="1" type="ORF">METZ01_LOCUS504183</name>
</gene>
<evidence type="ECO:0000313" key="1">
    <source>
        <dbReference type="EMBL" id="SVE51329.1"/>
    </source>
</evidence>
<feature type="non-terminal residue" evidence="1">
    <location>
        <position position="233"/>
    </location>
</feature>
<feature type="non-terminal residue" evidence="1">
    <location>
        <position position="1"/>
    </location>
</feature>
<organism evidence="1">
    <name type="scientific">marine metagenome</name>
    <dbReference type="NCBI Taxonomy" id="408172"/>
    <lineage>
        <taxon>unclassified sequences</taxon>
        <taxon>metagenomes</taxon>
        <taxon>ecological metagenomes</taxon>
    </lineage>
</organism>
<dbReference type="EMBL" id="UINC01222513">
    <property type="protein sequence ID" value="SVE51329.1"/>
    <property type="molecule type" value="Genomic_DNA"/>
</dbReference>
<name>A0A383E406_9ZZZZ</name>
<protein>
    <recommendedName>
        <fullName evidence="2">AsmA-like C-terminal domain-containing protein</fullName>
    </recommendedName>
</protein>